<dbReference type="InParanoid" id="G4ZX54"/>
<evidence type="ECO:0000256" key="1">
    <source>
        <dbReference type="SAM" id="Phobius"/>
    </source>
</evidence>
<protein>
    <submittedName>
        <fullName evidence="2">Uncharacterized protein</fullName>
    </submittedName>
</protein>
<dbReference type="OMA" id="NCEDQEI"/>
<feature type="transmembrane region" description="Helical" evidence="1">
    <location>
        <begin position="121"/>
        <end position="137"/>
    </location>
</feature>
<name>G4ZX54_PHYSP</name>
<evidence type="ECO:0000313" key="2">
    <source>
        <dbReference type="EMBL" id="EGZ11771.1"/>
    </source>
</evidence>
<organism evidence="2 3">
    <name type="scientific">Phytophthora sojae (strain P6497)</name>
    <name type="common">Soybean stem and root rot agent</name>
    <name type="synonym">Phytophthora megasperma f. sp. glycines</name>
    <dbReference type="NCBI Taxonomy" id="1094619"/>
    <lineage>
        <taxon>Eukaryota</taxon>
        <taxon>Sar</taxon>
        <taxon>Stramenopiles</taxon>
        <taxon>Oomycota</taxon>
        <taxon>Peronosporomycetes</taxon>
        <taxon>Peronosporales</taxon>
        <taxon>Peronosporaceae</taxon>
        <taxon>Phytophthora</taxon>
    </lineage>
</organism>
<dbReference type="GeneID" id="20660007"/>
<dbReference type="EMBL" id="JH159157">
    <property type="protein sequence ID" value="EGZ11771.1"/>
    <property type="molecule type" value="Genomic_DNA"/>
</dbReference>
<gene>
    <name evidence="2" type="ORF">PHYSODRAFT_518049</name>
</gene>
<evidence type="ECO:0000313" key="3">
    <source>
        <dbReference type="Proteomes" id="UP000002640"/>
    </source>
</evidence>
<sequence length="152" mass="17394">MTSGTLSYTFFNCEDQEIVMLTRGRRCTGNDTIVDSECTTVFVDDYRYEREMLETNVVDWYFFIAMMRAGAQGYFWVRLAILILFKIPFEVVVYSSLLPVSGYVIALLLDSSFMDLFLDSFWAAVGGSINIGLFSFLKSTAVQMRNVWLLSV</sequence>
<dbReference type="RefSeq" id="XP_009532104.1">
    <property type="nucleotide sequence ID" value="XM_009533809.1"/>
</dbReference>
<dbReference type="Proteomes" id="UP000002640">
    <property type="component" value="Unassembled WGS sequence"/>
</dbReference>
<keyword evidence="3" id="KW-1185">Reference proteome</keyword>
<accession>G4ZX54</accession>
<keyword evidence="1" id="KW-0812">Transmembrane</keyword>
<keyword evidence="1" id="KW-0472">Membrane</keyword>
<dbReference type="KEGG" id="psoj:PHYSODRAFT_518049"/>
<keyword evidence="1" id="KW-1133">Transmembrane helix</keyword>
<reference evidence="2 3" key="1">
    <citation type="journal article" date="2006" name="Science">
        <title>Phytophthora genome sequences uncover evolutionary origins and mechanisms of pathogenesis.</title>
        <authorList>
            <person name="Tyler B.M."/>
            <person name="Tripathy S."/>
            <person name="Zhang X."/>
            <person name="Dehal P."/>
            <person name="Jiang R.H."/>
            <person name="Aerts A."/>
            <person name="Arredondo F.D."/>
            <person name="Baxter L."/>
            <person name="Bensasson D."/>
            <person name="Beynon J.L."/>
            <person name="Chapman J."/>
            <person name="Damasceno C.M."/>
            <person name="Dorrance A.E."/>
            <person name="Dou D."/>
            <person name="Dickerman A.W."/>
            <person name="Dubchak I.L."/>
            <person name="Garbelotto M."/>
            <person name="Gijzen M."/>
            <person name="Gordon S.G."/>
            <person name="Govers F."/>
            <person name="Grunwald N.J."/>
            <person name="Huang W."/>
            <person name="Ivors K.L."/>
            <person name="Jones R.W."/>
            <person name="Kamoun S."/>
            <person name="Krampis K."/>
            <person name="Lamour K.H."/>
            <person name="Lee M.K."/>
            <person name="McDonald W.H."/>
            <person name="Medina M."/>
            <person name="Meijer H.J."/>
            <person name="Nordberg E.K."/>
            <person name="Maclean D.J."/>
            <person name="Ospina-Giraldo M.D."/>
            <person name="Morris P.F."/>
            <person name="Phuntumart V."/>
            <person name="Putnam N.H."/>
            <person name="Rash S."/>
            <person name="Rose J.K."/>
            <person name="Sakihama Y."/>
            <person name="Salamov A.A."/>
            <person name="Savidor A."/>
            <person name="Scheuring C.F."/>
            <person name="Smith B.M."/>
            <person name="Sobral B.W."/>
            <person name="Terry A."/>
            <person name="Torto-Alalibo T.A."/>
            <person name="Win J."/>
            <person name="Xu Z."/>
            <person name="Zhang H."/>
            <person name="Grigoriev I.V."/>
            <person name="Rokhsar D.S."/>
            <person name="Boore J.L."/>
        </authorList>
    </citation>
    <scope>NUCLEOTIDE SEQUENCE [LARGE SCALE GENOMIC DNA]</scope>
    <source>
        <strain evidence="2 3">P6497</strain>
    </source>
</reference>
<feature type="non-terminal residue" evidence="2">
    <location>
        <position position="152"/>
    </location>
</feature>
<proteinExistence type="predicted"/>
<dbReference type="AlphaFoldDB" id="G4ZX54"/>